<keyword evidence="5" id="KW-0067">ATP-binding</keyword>
<dbReference type="GO" id="GO:0016020">
    <property type="term" value="C:membrane"/>
    <property type="evidence" value="ECO:0007669"/>
    <property type="project" value="UniProtKB-SubCell"/>
</dbReference>
<protein>
    <submittedName>
        <fullName evidence="11">Uncharacterized protein</fullName>
    </submittedName>
</protein>
<dbReference type="Ensembl" id="ENSXETT00000101915">
    <property type="protein sequence ID" value="ENSXETP00000077029"/>
    <property type="gene ID" value="ENSXETG00000034939"/>
</dbReference>
<feature type="transmembrane region" description="Helical" evidence="10">
    <location>
        <begin position="254"/>
        <end position="278"/>
    </location>
</feature>
<dbReference type="InterPro" id="IPR001757">
    <property type="entry name" value="P_typ_ATPase"/>
</dbReference>
<comment type="subcellular location">
    <subcellularLocation>
        <location evidence="1">Membrane</location>
        <topology evidence="1">Multi-pass membrane protein</topology>
    </subcellularLocation>
</comment>
<organism evidence="11">
    <name type="scientific">Xenopus tropicalis</name>
    <name type="common">Western clawed frog</name>
    <name type="synonym">Silurana tropicalis</name>
    <dbReference type="NCBI Taxonomy" id="8364"/>
    <lineage>
        <taxon>Eukaryota</taxon>
        <taxon>Metazoa</taxon>
        <taxon>Chordata</taxon>
        <taxon>Craniata</taxon>
        <taxon>Vertebrata</taxon>
        <taxon>Euteleostomi</taxon>
        <taxon>Amphibia</taxon>
        <taxon>Batrachia</taxon>
        <taxon>Anura</taxon>
        <taxon>Pipoidea</taxon>
        <taxon>Pipidae</taxon>
        <taxon>Xenopodinae</taxon>
        <taxon>Xenopus</taxon>
        <taxon>Silurana</taxon>
    </lineage>
</organism>
<dbReference type="InParanoid" id="A0A6I8R4Z6"/>
<keyword evidence="7" id="KW-1278">Translocase</keyword>
<evidence type="ECO:0000256" key="5">
    <source>
        <dbReference type="ARBA" id="ARBA00022840"/>
    </source>
</evidence>
<accession>A0A6I8R4Z6</accession>
<keyword evidence="4" id="KW-0547">Nucleotide-binding</keyword>
<name>A0A6I8R4Z6_XENTR</name>
<dbReference type="PANTHER" id="PTHR45630:SF16">
    <property type="entry name" value="CATION-TRANSPORTING ATPASE 13A4-RELATED"/>
    <property type="match status" value="1"/>
</dbReference>
<dbReference type="InterPro" id="IPR006544">
    <property type="entry name" value="P-type_TPase_V"/>
</dbReference>
<feature type="transmembrane region" description="Helical" evidence="10">
    <location>
        <begin position="86"/>
        <end position="107"/>
    </location>
</feature>
<feature type="transmembrane region" description="Helical" evidence="10">
    <location>
        <begin position="128"/>
        <end position="155"/>
    </location>
</feature>
<evidence type="ECO:0000256" key="3">
    <source>
        <dbReference type="ARBA" id="ARBA00022723"/>
    </source>
</evidence>
<evidence type="ECO:0000256" key="8">
    <source>
        <dbReference type="ARBA" id="ARBA00022989"/>
    </source>
</evidence>
<keyword evidence="9 10" id="KW-0472">Membrane</keyword>
<dbReference type="PANTHER" id="PTHR45630">
    <property type="entry name" value="CATION-TRANSPORTING ATPASE-RELATED"/>
    <property type="match status" value="1"/>
</dbReference>
<keyword evidence="6" id="KW-0460">Magnesium</keyword>
<dbReference type="GO" id="GO:0140358">
    <property type="term" value="F:P-type transmembrane transporter activity"/>
    <property type="evidence" value="ECO:0007669"/>
    <property type="project" value="InterPro"/>
</dbReference>
<keyword evidence="2 10" id="KW-0812">Transmembrane</keyword>
<dbReference type="InterPro" id="IPR023298">
    <property type="entry name" value="ATPase_P-typ_TM_dom_sf"/>
</dbReference>
<dbReference type="GO" id="GO:0005524">
    <property type="term" value="F:ATP binding"/>
    <property type="evidence" value="ECO:0007669"/>
    <property type="project" value="UniProtKB-KW"/>
</dbReference>
<dbReference type="SUPFAM" id="SSF81665">
    <property type="entry name" value="Calcium ATPase, transmembrane domain M"/>
    <property type="match status" value="1"/>
</dbReference>
<evidence type="ECO:0000256" key="4">
    <source>
        <dbReference type="ARBA" id="ARBA00022741"/>
    </source>
</evidence>
<evidence type="ECO:0000256" key="10">
    <source>
        <dbReference type="SAM" id="Phobius"/>
    </source>
</evidence>
<dbReference type="GO" id="GO:0046872">
    <property type="term" value="F:metal ion binding"/>
    <property type="evidence" value="ECO:0007669"/>
    <property type="project" value="UniProtKB-KW"/>
</dbReference>
<evidence type="ECO:0000256" key="9">
    <source>
        <dbReference type="ARBA" id="ARBA00023136"/>
    </source>
</evidence>
<sequence length="357" mass="40550">GGIMSPRQKSILIDEFQKLDYCVGMCGDGANDCGALKMASVGISVSQLEASVAAPFTSKVPNISCVPLLIKEGRNSLVTSFYMFKFLTLVTLVEMTSLAILFWYYFVFTGSLHGPAPKLAPYRPSRHIMSPALLLSVSLHVLFTVILQVTAFVLLQQQPWYNESDVFSACLPLNQSSGNVTMREPSVPENYVTVNYLTTMEWIVTSMNIIILEFVLCKGQPFRQRLYTNYMLLLLITIQVSVYIFLLFANIESIYLFFEVCIYVSGTFSTLQLNYILLQEGILENRKLWILIKRLCNYESKSQYKRLQSSLELDTEWPPDNRMDYASNHNCKHSLSLILPLSASPTHCEYQEALRPK</sequence>
<evidence type="ECO:0000256" key="7">
    <source>
        <dbReference type="ARBA" id="ARBA00022967"/>
    </source>
</evidence>
<keyword evidence="3" id="KW-0479">Metal-binding</keyword>
<feature type="transmembrane region" description="Helical" evidence="10">
    <location>
        <begin position="196"/>
        <end position="217"/>
    </location>
</feature>
<dbReference type="GeneTree" id="ENSGT00940000159448"/>
<dbReference type="GO" id="GO:0016887">
    <property type="term" value="F:ATP hydrolysis activity"/>
    <property type="evidence" value="ECO:0007669"/>
    <property type="project" value="InterPro"/>
</dbReference>
<reference evidence="11" key="1">
    <citation type="journal article" date="2010" name="Science">
        <title>The genome of the Western clawed frog Xenopus tropicalis.</title>
        <authorList>
            <person name="Hellsten U."/>
            <person name="Harland R.M."/>
            <person name="Gilchrist M.J."/>
            <person name="Hendrix D."/>
            <person name="Jurka J."/>
            <person name="Kapitonov V."/>
            <person name="Ovcharenko I."/>
            <person name="Putnam N.H."/>
            <person name="Shu S."/>
            <person name="Taher L."/>
            <person name="Blitz I.L."/>
            <person name="Blumberg B."/>
            <person name="Dichmann D.S."/>
            <person name="Dubchak I."/>
            <person name="Amaya E."/>
            <person name="Detter J.C."/>
            <person name="Fletcher R."/>
            <person name="Gerhard D.S."/>
            <person name="Goodstein D."/>
            <person name="Graves T."/>
            <person name="Grigoriev I.V."/>
            <person name="Grimwood J."/>
            <person name="Kawashima T."/>
            <person name="Lindquist E."/>
            <person name="Lucas S.M."/>
            <person name="Mead P.E."/>
            <person name="Mitros T."/>
            <person name="Ogino H."/>
            <person name="Ohta Y."/>
            <person name="Poliakov A.V."/>
            <person name="Pollet N."/>
            <person name="Robert J."/>
            <person name="Salamov A."/>
            <person name="Sater A.K."/>
            <person name="Schmutz J."/>
            <person name="Terry A."/>
            <person name="Vize P.D."/>
            <person name="Warren W.C."/>
            <person name="Wells D."/>
            <person name="Wills A."/>
            <person name="Wilson R.K."/>
            <person name="Zimmerman L.B."/>
            <person name="Zorn A.M."/>
            <person name="Grainger R."/>
            <person name="Grammer T."/>
            <person name="Khokha M.K."/>
            <person name="Richardson P.M."/>
            <person name="Rokhsar D.S."/>
        </authorList>
    </citation>
    <scope>NUCLEOTIDE SEQUENCE [LARGE SCALE GENOMIC DNA]</scope>
    <source>
        <strain evidence="11">Nigerian</strain>
    </source>
</reference>
<reference evidence="11" key="2">
    <citation type="submission" date="2020-05" db="UniProtKB">
        <authorList>
            <consortium name="Ensembl"/>
        </authorList>
    </citation>
    <scope>IDENTIFICATION</scope>
</reference>
<dbReference type="AlphaFoldDB" id="A0A6I8R4Z6"/>
<evidence type="ECO:0000256" key="2">
    <source>
        <dbReference type="ARBA" id="ARBA00022692"/>
    </source>
</evidence>
<dbReference type="NCBIfam" id="TIGR01494">
    <property type="entry name" value="ATPase_P-type"/>
    <property type="match status" value="1"/>
</dbReference>
<dbReference type="Gene3D" id="3.40.50.1000">
    <property type="entry name" value="HAD superfamily/HAD-like"/>
    <property type="match status" value="1"/>
</dbReference>
<keyword evidence="8 10" id="KW-1133">Transmembrane helix</keyword>
<evidence type="ECO:0000256" key="1">
    <source>
        <dbReference type="ARBA" id="ARBA00004141"/>
    </source>
</evidence>
<evidence type="ECO:0000313" key="11">
    <source>
        <dbReference type="Ensembl" id="ENSXETP00000077029"/>
    </source>
</evidence>
<proteinExistence type="predicted"/>
<evidence type="ECO:0000256" key="6">
    <source>
        <dbReference type="ARBA" id="ARBA00022842"/>
    </source>
</evidence>
<dbReference type="InterPro" id="IPR023214">
    <property type="entry name" value="HAD_sf"/>
</dbReference>
<dbReference type="SUPFAM" id="SSF56784">
    <property type="entry name" value="HAD-like"/>
    <property type="match status" value="1"/>
</dbReference>
<feature type="transmembrane region" description="Helical" evidence="10">
    <location>
        <begin position="229"/>
        <end position="248"/>
    </location>
</feature>
<dbReference type="InterPro" id="IPR036412">
    <property type="entry name" value="HAD-like_sf"/>
</dbReference>